<evidence type="ECO:0000313" key="4">
    <source>
        <dbReference type="Proteomes" id="UP000653127"/>
    </source>
</evidence>
<sequence>MLPGLTYDFLKRLAKGIAQQFGENCEVVVHDLSNHFTENSIVIIENGQVTSRKAGDGPSPVVLEALNGDRTKLQDHLCYLTKTHDGRVLKSSTIYIRDEKDGVVGIFSINYDITGLLMIENSLKSLTAIAPDTKGPEHIAKNVNELLDELIEQSVRMVGKPVALMGKEDKIKAIQFLSNTGAFLITKSGDKVSKYFGISKYTLYTYIDAK</sequence>
<evidence type="ECO:0000259" key="1">
    <source>
        <dbReference type="Pfam" id="PF08348"/>
    </source>
</evidence>
<dbReference type="InterPro" id="IPR039446">
    <property type="entry name" value="DauR-like"/>
</dbReference>
<dbReference type="Pfam" id="PF08348">
    <property type="entry name" value="PAS_6"/>
    <property type="match status" value="1"/>
</dbReference>
<evidence type="ECO:0000313" key="3">
    <source>
        <dbReference type="EMBL" id="MBC8545624.1"/>
    </source>
</evidence>
<feature type="domain" description="Transcriptional regulator DauR-like HTH" evidence="2">
    <location>
        <begin position="146"/>
        <end position="208"/>
    </location>
</feature>
<organism evidence="3 4">
    <name type="scientific">Ligaoa zhengdingensis</name>
    <dbReference type="NCBI Taxonomy" id="2763658"/>
    <lineage>
        <taxon>Bacteria</taxon>
        <taxon>Bacillati</taxon>
        <taxon>Bacillota</taxon>
        <taxon>Clostridia</taxon>
        <taxon>Eubacteriales</taxon>
        <taxon>Oscillospiraceae</taxon>
        <taxon>Ligaoa</taxon>
    </lineage>
</organism>
<feature type="domain" description="YheO-like" evidence="1">
    <location>
        <begin position="10"/>
        <end position="120"/>
    </location>
</feature>
<dbReference type="InterPro" id="IPR039445">
    <property type="entry name" value="DauR-like_HTH"/>
</dbReference>
<dbReference type="Proteomes" id="UP000653127">
    <property type="component" value="Unassembled WGS sequence"/>
</dbReference>
<dbReference type="RefSeq" id="WP_249281776.1">
    <property type="nucleotide sequence ID" value="NZ_JACRST010000001.1"/>
</dbReference>
<keyword evidence="4" id="KW-1185">Reference proteome</keyword>
<dbReference type="InterPro" id="IPR013559">
    <property type="entry name" value="YheO"/>
</dbReference>
<accession>A0A926DY76</accession>
<evidence type="ECO:0000259" key="2">
    <source>
        <dbReference type="Pfam" id="PF13309"/>
    </source>
</evidence>
<name>A0A926DY76_9FIRM</name>
<reference evidence="3" key="1">
    <citation type="submission" date="2020-08" db="EMBL/GenBank/DDBJ databases">
        <title>Genome public.</title>
        <authorList>
            <person name="Liu C."/>
            <person name="Sun Q."/>
        </authorList>
    </citation>
    <scope>NUCLEOTIDE SEQUENCE</scope>
    <source>
        <strain evidence="3">NSJ-31</strain>
    </source>
</reference>
<dbReference type="AlphaFoldDB" id="A0A926DY76"/>
<dbReference type="Pfam" id="PF13309">
    <property type="entry name" value="HTH_22"/>
    <property type="match status" value="1"/>
</dbReference>
<dbReference type="EMBL" id="JACRST010000001">
    <property type="protein sequence ID" value="MBC8545624.1"/>
    <property type="molecule type" value="Genomic_DNA"/>
</dbReference>
<comment type="caution">
    <text evidence="3">The sequence shown here is derived from an EMBL/GenBank/DDBJ whole genome shotgun (WGS) entry which is preliminary data.</text>
</comment>
<proteinExistence type="predicted"/>
<protein>
    <submittedName>
        <fullName evidence="3">Transcriptional regulator</fullName>
    </submittedName>
</protein>
<dbReference type="PANTHER" id="PTHR35568:SF1">
    <property type="entry name" value="TRANSCRIPTIONAL REGULATOR DAUR"/>
    <property type="match status" value="1"/>
</dbReference>
<dbReference type="PANTHER" id="PTHR35568">
    <property type="entry name" value="TRANSCRIPTIONAL REGULATOR DAUR"/>
    <property type="match status" value="1"/>
</dbReference>
<gene>
    <name evidence="3" type="ORF">H8711_01560</name>
</gene>